<dbReference type="NCBIfam" id="TIGR00220">
    <property type="entry name" value="mscL"/>
    <property type="match status" value="1"/>
</dbReference>
<dbReference type="PANTHER" id="PTHR30266:SF2">
    <property type="entry name" value="LARGE-CONDUCTANCE MECHANOSENSITIVE CHANNEL"/>
    <property type="match status" value="1"/>
</dbReference>
<dbReference type="FunFam" id="1.10.1200.120:FF:000001">
    <property type="entry name" value="Large-conductance mechanosensitive channel"/>
    <property type="match status" value="1"/>
</dbReference>
<evidence type="ECO:0000256" key="5">
    <source>
        <dbReference type="ARBA" id="ARBA00022475"/>
    </source>
</evidence>
<evidence type="ECO:0000313" key="12">
    <source>
        <dbReference type="EMBL" id="PIW14405.1"/>
    </source>
</evidence>
<evidence type="ECO:0000256" key="6">
    <source>
        <dbReference type="ARBA" id="ARBA00022692"/>
    </source>
</evidence>
<keyword evidence="10 11" id="KW-0407">Ion channel</keyword>
<gene>
    <name evidence="11 12" type="primary">mscL</name>
    <name evidence="12" type="ORF">COW36_21805</name>
</gene>
<evidence type="ECO:0000256" key="4">
    <source>
        <dbReference type="ARBA" id="ARBA00022448"/>
    </source>
</evidence>
<evidence type="ECO:0000256" key="7">
    <source>
        <dbReference type="ARBA" id="ARBA00022989"/>
    </source>
</evidence>
<keyword evidence="4 11" id="KW-0813">Transport</keyword>
<dbReference type="SUPFAM" id="SSF81330">
    <property type="entry name" value="Gated mechanosensitive channel"/>
    <property type="match status" value="1"/>
</dbReference>
<dbReference type="PRINTS" id="PR01264">
    <property type="entry name" value="MECHCHANNEL"/>
</dbReference>
<dbReference type="PROSITE" id="PS01327">
    <property type="entry name" value="MSCL"/>
    <property type="match status" value="1"/>
</dbReference>
<protein>
    <recommendedName>
        <fullName evidence="11">Large-conductance mechanosensitive channel</fullName>
    </recommendedName>
</protein>
<evidence type="ECO:0000256" key="8">
    <source>
        <dbReference type="ARBA" id="ARBA00023065"/>
    </source>
</evidence>
<dbReference type="GO" id="GO:0005886">
    <property type="term" value="C:plasma membrane"/>
    <property type="evidence" value="ECO:0007669"/>
    <property type="project" value="UniProtKB-SubCell"/>
</dbReference>
<keyword evidence="7 11" id="KW-1133">Transmembrane helix</keyword>
<reference evidence="12 13" key="1">
    <citation type="submission" date="2017-09" db="EMBL/GenBank/DDBJ databases">
        <title>Depth-based differentiation of microbial function through sediment-hosted aquifers and enrichment of novel symbionts in the deep terrestrial subsurface.</title>
        <authorList>
            <person name="Probst A.J."/>
            <person name="Ladd B."/>
            <person name="Jarett J.K."/>
            <person name="Geller-Mcgrath D.E."/>
            <person name="Sieber C.M."/>
            <person name="Emerson J.B."/>
            <person name="Anantharaman K."/>
            <person name="Thomas B.C."/>
            <person name="Malmstrom R."/>
            <person name="Stieglmeier M."/>
            <person name="Klingl A."/>
            <person name="Woyke T."/>
            <person name="Ryan C.M."/>
            <person name="Banfield J.F."/>
        </authorList>
    </citation>
    <scope>NUCLEOTIDE SEQUENCE [LARGE SCALE GENOMIC DNA]</scope>
    <source>
        <strain evidence="12">CG17_big_fil_post_rev_8_21_14_2_50_48_46</strain>
    </source>
</reference>
<dbReference type="Pfam" id="PF01741">
    <property type="entry name" value="MscL"/>
    <property type="match status" value="1"/>
</dbReference>
<dbReference type="InterPro" id="IPR036019">
    <property type="entry name" value="MscL_channel"/>
</dbReference>
<dbReference type="InterPro" id="IPR019823">
    <property type="entry name" value="Mechanosensitive_channel_CS"/>
</dbReference>
<keyword evidence="6 11" id="KW-0812">Transmembrane</keyword>
<evidence type="ECO:0000313" key="13">
    <source>
        <dbReference type="Proteomes" id="UP000231019"/>
    </source>
</evidence>
<accession>A0A2M7FZ73</accession>
<evidence type="ECO:0000256" key="10">
    <source>
        <dbReference type="ARBA" id="ARBA00023303"/>
    </source>
</evidence>
<sequence>MGFIQEFKEFAVKGNVIDLAVGVIIGGAFGKITTSLVSDVLMPPLGLITGGIKFTEIKIPLKAAVLDAAGKVTAEAVTLNVGNFIQNVFDFTLMALAVFVMVKMINNLKKKEEEAPAAPPAPPEPSREEILLTEIRDALLKQKA</sequence>
<evidence type="ECO:0000256" key="11">
    <source>
        <dbReference type="HAMAP-Rule" id="MF_00115"/>
    </source>
</evidence>
<dbReference type="EMBL" id="PFFQ01000060">
    <property type="protein sequence ID" value="PIW14405.1"/>
    <property type="molecule type" value="Genomic_DNA"/>
</dbReference>
<dbReference type="Gene3D" id="1.10.1200.120">
    <property type="entry name" value="Large-conductance mechanosensitive channel, MscL, domain 1"/>
    <property type="match status" value="1"/>
</dbReference>
<evidence type="ECO:0000256" key="3">
    <source>
        <dbReference type="ARBA" id="ARBA00011255"/>
    </source>
</evidence>
<evidence type="ECO:0000256" key="2">
    <source>
        <dbReference type="ARBA" id="ARBA00007254"/>
    </source>
</evidence>
<comment type="function">
    <text evidence="11">Channel that opens in response to stretch forces in the membrane lipid bilayer. May participate in the regulation of osmotic pressure changes within the cell.</text>
</comment>
<dbReference type="Proteomes" id="UP000231019">
    <property type="component" value="Unassembled WGS sequence"/>
</dbReference>
<dbReference type="HAMAP" id="MF_00115">
    <property type="entry name" value="MscL"/>
    <property type="match status" value="1"/>
</dbReference>
<dbReference type="InterPro" id="IPR001185">
    <property type="entry name" value="MS_channel"/>
</dbReference>
<dbReference type="PANTHER" id="PTHR30266">
    <property type="entry name" value="MECHANOSENSITIVE CHANNEL MSCL"/>
    <property type="match status" value="1"/>
</dbReference>
<keyword evidence="8 11" id="KW-0406">Ion transport</keyword>
<comment type="caution">
    <text evidence="12">The sequence shown here is derived from an EMBL/GenBank/DDBJ whole genome shotgun (WGS) entry which is preliminary data.</text>
</comment>
<comment type="similarity">
    <text evidence="2 11">Belongs to the MscL family.</text>
</comment>
<dbReference type="GO" id="GO:0008381">
    <property type="term" value="F:mechanosensitive monoatomic ion channel activity"/>
    <property type="evidence" value="ECO:0007669"/>
    <property type="project" value="UniProtKB-UniRule"/>
</dbReference>
<organism evidence="12 13">
    <name type="scientific">bacterium (Candidatus Blackallbacteria) CG17_big_fil_post_rev_8_21_14_2_50_48_46</name>
    <dbReference type="NCBI Taxonomy" id="2014261"/>
    <lineage>
        <taxon>Bacteria</taxon>
        <taxon>Candidatus Blackallbacteria</taxon>
    </lineage>
</organism>
<comment type="subunit">
    <text evidence="3 11">Homopentamer.</text>
</comment>
<evidence type="ECO:0000256" key="9">
    <source>
        <dbReference type="ARBA" id="ARBA00023136"/>
    </source>
</evidence>
<proteinExistence type="inferred from homology"/>
<dbReference type="NCBIfam" id="NF001843">
    <property type="entry name" value="PRK00567.1-4"/>
    <property type="match status" value="1"/>
</dbReference>
<name>A0A2M7FZ73_9BACT</name>
<keyword evidence="5 11" id="KW-1003">Cell membrane</keyword>
<evidence type="ECO:0000256" key="1">
    <source>
        <dbReference type="ARBA" id="ARBA00004651"/>
    </source>
</evidence>
<comment type="subcellular location">
    <subcellularLocation>
        <location evidence="1 11">Cell membrane</location>
        <topology evidence="1 11">Multi-pass membrane protein</topology>
    </subcellularLocation>
</comment>
<dbReference type="AlphaFoldDB" id="A0A2M7FZ73"/>
<dbReference type="InterPro" id="IPR037673">
    <property type="entry name" value="MSC/AndL"/>
</dbReference>
<keyword evidence="9 11" id="KW-0472">Membrane</keyword>